<evidence type="ECO:0000256" key="1">
    <source>
        <dbReference type="ARBA" id="ARBA00023054"/>
    </source>
</evidence>
<evidence type="ECO:0000256" key="2">
    <source>
        <dbReference type="SAM" id="Coils"/>
    </source>
</evidence>
<proteinExistence type="predicted"/>
<feature type="compositionally biased region" description="Basic and acidic residues" evidence="3">
    <location>
        <begin position="349"/>
        <end position="378"/>
    </location>
</feature>
<dbReference type="RefSeq" id="XP_022093121.1">
    <property type="nucleotide sequence ID" value="XM_022237429.1"/>
</dbReference>
<dbReference type="Proteomes" id="UP000694845">
    <property type="component" value="Unplaced"/>
</dbReference>
<feature type="compositionally biased region" description="Pro residues" evidence="3">
    <location>
        <begin position="385"/>
        <end position="430"/>
    </location>
</feature>
<feature type="compositionally biased region" description="Polar residues" evidence="3">
    <location>
        <begin position="464"/>
        <end position="494"/>
    </location>
</feature>
<dbReference type="GO" id="GO:0006888">
    <property type="term" value="P:endoplasmic reticulum to Golgi vesicle-mediated transport"/>
    <property type="evidence" value="ECO:0007669"/>
    <property type="project" value="TreeGrafter"/>
</dbReference>
<dbReference type="OMA" id="ESKHECA"/>
<keyword evidence="4" id="KW-1185">Reference proteome</keyword>
<feature type="compositionally biased region" description="Pro residues" evidence="3">
    <location>
        <begin position="309"/>
        <end position="348"/>
    </location>
</feature>
<evidence type="ECO:0000313" key="5">
    <source>
        <dbReference type="RefSeq" id="XP_022093121.1"/>
    </source>
</evidence>
<dbReference type="OrthoDB" id="6022771at2759"/>
<gene>
    <name evidence="5" type="primary">LOC110980595</name>
</gene>
<dbReference type="InterPro" id="IPR051500">
    <property type="entry name" value="cTAGE_MIA/OTOR"/>
</dbReference>
<reference evidence="5" key="1">
    <citation type="submission" date="2025-08" db="UniProtKB">
        <authorList>
            <consortium name="RefSeq"/>
        </authorList>
    </citation>
    <scope>IDENTIFICATION</scope>
</reference>
<feature type="region of interest" description="Disordered" evidence="3">
    <location>
        <begin position="154"/>
        <end position="494"/>
    </location>
</feature>
<evidence type="ECO:0000256" key="3">
    <source>
        <dbReference type="SAM" id="MobiDB-lite"/>
    </source>
</evidence>
<dbReference type="GeneID" id="110980595"/>
<dbReference type="GO" id="GO:0009306">
    <property type="term" value="P:protein secretion"/>
    <property type="evidence" value="ECO:0007669"/>
    <property type="project" value="TreeGrafter"/>
</dbReference>
<evidence type="ECO:0000313" key="4">
    <source>
        <dbReference type="Proteomes" id="UP000694845"/>
    </source>
</evidence>
<feature type="coiled-coil region" evidence="2">
    <location>
        <begin position="31"/>
        <end position="72"/>
    </location>
</feature>
<sequence length="494" mass="53837">MDVTRVSAKLSLVEGEKNELDAKYETEVKGRRELEAKIGSLQQEVDLAQSNYKQAKNSLAEAQTKLEVMTEYFKNKEVELQRKLGREEALRLQSDSKLENADGKAASAEVEITNYRTQIKDLKEELEKAERNFRNQVAAHEKKAHDSWISARAAERELQEAKREAASLRHRLTELEGRRAKTDTAPLYKPSPSGREGSPQPVKQGVPSRNSLLADTPSPPHLDPGRPLSPRRPNYQGDLPPSPPLDGDVGPYRRSSRSGRDSGPPPPFPDDGPPPPHPSMGRAPPHGRHSRGPPLSEMDYDPRDMRELSPPPDFGYGPHGPPPPDMDFGPPPFSGPPPPLRHPFPPRDFPPHPDDFDRRGPPLDDRDFGPPPMDDRDFGPLGGYGPPPPDMDFGPRGPPPPGPMHGPGPYPNDMGPPPMDRGEPPPPMGPRNPGMRPGSRGPYPPPAGAPPPGAFPLSGPSFGTPTGSQRTSTPLDGTPVTPQTRPSSRPIQGP</sequence>
<dbReference type="PANTHER" id="PTHR23158">
    <property type="entry name" value="MELANOMA INHIBITORY ACTIVITY-RELATED"/>
    <property type="match status" value="1"/>
</dbReference>
<feature type="compositionally biased region" description="Pro residues" evidence="3">
    <location>
        <begin position="263"/>
        <end position="278"/>
    </location>
</feature>
<organism evidence="4 5">
    <name type="scientific">Acanthaster planci</name>
    <name type="common">Crown-of-thorns starfish</name>
    <dbReference type="NCBI Taxonomy" id="133434"/>
    <lineage>
        <taxon>Eukaryota</taxon>
        <taxon>Metazoa</taxon>
        <taxon>Echinodermata</taxon>
        <taxon>Eleutherozoa</taxon>
        <taxon>Asterozoa</taxon>
        <taxon>Asteroidea</taxon>
        <taxon>Valvatacea</taxon>
        <taxon>Valvatida</taxon>
        <taxon>Acanthasteridae</taxon>
        <taxon>Acanthaster</taxon>
    </lineage>
</organism>
<feature type="compositionally biased region" description="Basic and acidic residues" evidence="3">
    <location>
        <begin position="154"/>
        <end position="182"/>
    </location>
</feature>
<name>A0A8B7YNU0_ACAPL</name>
<dbReference type="GO" id="GO:0070971">
    <property type="term" value="C:endoplasmic reticulum exit site"/>
    <property type="evidence" value="ECO:0007669"/>
    <property type="project" value="TreeGrafter"/>
</dbReference>
<dbReference type="KEGG" id="aplc:110980595"/>
<dbReference type="GO" id="GO:0005789">
    <property type="term" value="C:endoplasmic reticulum membrane"/>
    <property type="evidence" value="ECO:0007669"/>
    <property type="project" value="TreeGrafter"/>
</dbReference>
<dbReference type="PANTHER" id="PTHR23158:SF33">
    <property type="entry name" value="TRANSPORT AND GOLGI ORGANIZATION PROTEIN 1"/>
    <property type="match status" value="1"/>
</dbReference>
<feature type="compositionally biased region" description="Pro residues" evidence="3">
    <location>
        <begin position="442"/>
        <end position="454"/>
    </location>
</feature>
<keyword evidence="1 2" id="KW-0175">Coiled coil</keyword>
<dbReference type="AlphaFoldDB" id="A0A8B7YNU0"/>
<protein>
    <submittedName>
        <fullName evidence="5">Basic proline-rich protein-like isoform X1</fullName>
    </submittedName>
</protein>
<feature type="compositionally biased region" description="Low complexity" evidence="3">
    <location>
        <begin position="431"/>
        <end position="441"/>
    </location>
</feature>
<accession>A0A8B7YNU0</accession>
<dbReference type="GO" id="GO:0035459">
    <property type="term" value="P:vesicle cargo loading"/>
    <property type="evidence" value="ECO:0007669"/>
    <property type="project" value="TreeGrafter"/>
</dbReference>